<gene>
    <name evidence="2" type="ORF">LCGC14_1607250</name>
</gene>
<accession>A0A0F9KQ76</accession>
<feature type="domain" description="Metallo-beta-lactamase" evidence="1">
    <location>
        <begin position="28"/>
        <end position="209"/>
    </location>
</feature>
<proteinExistence type="predicted"/>
<dbReference type="PANTHER" id="PTHR23131">
    <property type="entry name" value="ENDORIBONUCLEASE LACTB2"/>
    <property type="match status" value="1"/>
</dbReference>
<dbReference type="PANTHER" id="PTHR23131:SF0">
    <property type="entry name" value="ENDORIBONUCLEASE LACTB2"/>
    <property type="match status" value="1"/>
</dbReference>
<reference evidence="2" key="1">
    <citation type="journal article" date="2015" name="Nature">
        <title>Complex archaea that bridge the gap between prokaryotes and eukaryotes.</title>
        <authorList>
            <person name="Spang A."/>
            <person name="Saw J.H."/>
            <person name="Jorgensen S.L."/>
            <person name="Zaremba-Niedzwiedzka K."/>
            <person name="Martijn J."/>
            <person name="Lind A.E."/>
            <person name="van Eijk R."/>
            <person name="Schleper C."/>
            <person name="Guy L."/>
            <person name="Ettema T.J."/>
        </authorList>
    </citation>
    <scope>NUCLEOTIDE SEQUENCE</scope>
</reference>
<evidence type="ECO:0000313" key="2">
    <source>
        <dbReference type="EMBL" id="KKM24223.1"/>
    </source>
</evidence>
<dbReference type="SMART" id="SM00849">
    <property type="entry name" value="Lactamase_B"/>
    <property type="match status" value="1"/>
</dbReference>
<name>A0A0F9KQ76_9ZZZZ</name>
<dbReference type="InterPro" id="IPR050662">
    <property type="entry name" value="Sec-metab_biosynth-thioest"/>
</dbReference>
<dbReference type="Gene3D" id="3.60.15.10">
    <property type="entry name" value="Ribonuclease Z/Hydroxyacylglutathione hydrolase-like"/>
    <property type="match status" value="1"/>
</dbReference>
<dbReference type="InterPro" id="IPR001279">
    <property type="entry name" value="Metallo-B-lactamas"/>
</dbReference>
<dbReference type="SUPFAM" id="SSF56281">
    <property type="entry name" value="Metallo-hydrolase/oxidoreductase"/>
    <property type="match status" value="1"/>
</dbReference>
<evidence type="ECO:0000259" key="1">
    <source>
        <dbReference type="SMART" id="SM00849"/>
    </source>
</evidence>
<comment type="caution">
    <text evidence="2">The sequence shown here is derived from an EMBL/GenBank/DDBJ whole genome shotgun (WGS) entry which is preliminary data.</text>
</comment>
<dbReference type="Pfam" id="PF00753">
    <property type="entry name" value="Lactamase_B"/>
    <property type="match status" value="1"/>
</dbReference>
<organism evidence="2">
    <name type="scientific">marine sediment metagenome</name>
    <dbReference type="NCBI Taxonomy" id="412755"/>
    <lineage>
        <taxon>unclassified sequences</taxon>
        <taxon>metagenomes</taxon>
        <taxon>ecological metagenomes</taxon>
    </lineage>
</organism>
<dbReference type="AlphaFoldDB" id="A0A0F9KQ76"/>
<dbReference type="InterPro" id="IPR036866">
    <property type="entry name" value="RibonucZ/Hydroxyglut_hydro"/>
</dbReference>
<dbReference type="EMBL" id="LAZR01012968">
    <property type="protein sequence ID" value="KKM24223.1"/>
    <property type="molecule type" value="Genomic_DNA"/>
</dbReference>
<protein>
    <recommendedName>
        <fullName evidence="1">Metallo-beta-lactamase domain-containing protein</fullName>
    </recommendedName>
</protein>
<sequence>MNEFVQPLSDEFKDIYFIKGARNGRYPFSHSLLIEDYLIDTGISSRLIRKLKREFQINNVLISHWHEDHVHGNRLLRDAKFFIHKEDKFLIENVDKFNEYYGVSDTNAEESFAWLMESLRYENTKIEKTLEDNEVIKIGTNYELKVLHTPGHTAGHCAFYELNSKIVFLADIDLTSFVFYAGIDSNLIDFERSIEELKDLEIEIAVTGHRGVMRGAEEIKRGLDKYKSIIDKNDQRILSYFSETKPITVIDFKNRNIIYKYYSDFKEYEIVAEMIMVQKHFDKFLEFEIIQPKDNGFILS</sequence>